<feature type="transmembrane region" description="Helical" evidence="4">
    <location>
        <begin position="173"/>
        <end position="200"/>
    </location>
</feature>
<dbReference type="AlphaFoldDB" id="A0A518CE54"/>
<dbReference type="SMART" id="SM00028">
    <property type="entry name" value="TPR"/>
    <property type="match status" value="3"/>
</dbReference>
<feature type="transmembrane region" description="Helical" evidence="4">
    <location>
        <begin position="145"/>
        <end position="166"/>
    </location>
</feature>
<dbReference type="Pfam" id="PF13414">
    <property type="entry name" value="TPR_11"/>
    <property type="match status" value="1"/>
</dbReference>
<dbReference type="KEGG" id="bvo:Pan97_45860"/>
<evidence type="ECO:0000256" key="4">
    <source>
        <dbReference type="SAM" id="Phobius"/>
    </source>
</evidence>
<evidence type="ECO:0000256" key="1">
    <source>
        <dbReference type="ARBA" id="ARBA00022737"/>
    </source>
</evidence>
<evidence type="ECO:0000256" key="2">
    <source>
        <dbReference type="ARBA" id="ARBA00022803"/>
    </source>
</evidence>
<evidence type="ECO:0000313" key="5">
    <source>
        <dbReference type="EMBL" id="QDU77515.1"/>
    </source>
</evidence>
<evidence type="ECO:0000256" key="3">
    <source>
        <dbReference type="PROSITE-ProRule" id="PRU00339"/>
    </source>
</evidence>
<dbReference type="Gene3D" id="1.25.40.10">
    <property type="entry name" value="Tetratricopeptide repeat domain"/>
    <property type="match status" value="2"/>
</dbReference>
<accession>A0A518CE54</accession>
<keyword evidence="1" id="KW-0677">Repeat</keyword>
<feature type="transmembrane region" description="Helical" evidence="4">
    <location>
        <begin position="220"/>
        <end position="237"/>
    </location>
</feature>
<feature type="transmembrane region" description="Helical" evidence="4">
    <location>
        <begin position="308"/>
        <end position="326"/>
    </location>
</feature>
<dbReference type="PROSITE" id="PS50293">
    <property type="entry name" value="TPR_REGION"/>
    <property type="match status" value="1"/>
</dbReference>
<dbReference type="InterPro" id="IPR019734">
    <property type="entry name" value="TPR_rpt"/>
</dbReference>
<dbReference type="Proteomes" id="UP000318626">
    <property type="component" value="Chromosome"/>
</dbReference>
<name>A0A518CE54_9BACT</name>
<gene>
    <name evidence="5" type="ORF">Pan97_45860</name>
</gene>
<organism evidence="5 6">
    <name type="scientific">Bremerella volcania</name>
    <dbReference type="NCBI Taxonomy" id="2527984"/>
    <lineage>
        <taxon>Bacteria</taxon>
        <taxon>Pseudomonadati</taxon>
        <taxon>Planctomycetota</taxon>
        <taxon>Planctomycetia</taxon>
        <taxon>Pirellulales</taxon>
        <taxon>Pirellulaceae</taxon>
        <taxon>Bremerella</taxon>
    </lineage>
</organism>
<evidence type="ECO:0000313" key="6">
    <source>
        <dbReference type="Proteomes" id="UP000318626"/>
    </source>
</evidence>
<dbReference type="PROSITE" id="PS50005">
    <property type="entry name" value="TPR"/>
    <property type="match status" value="2"/>
</dbReference>
<protein>
    <submittedName>
        <fullName evidence="5">Tetratricopeptide repeat protein</fullName>
    </submittedName>
</protein>
<dbReference type="PANTHER" id="PTHR44227:SF3">
    <property type="entry name" value="PROTEIN O-MANNOSYL-TRANSFERASE TMTC4"/>
    <property type="match status" value="1"/>
</dbReference>
<keyword evidence="2 3" id="KW-0802">TPR repeat</keyword>
<keyword evidence="4" id="KW-0812">Transmembrane</keyword>
<dbReference type="SUPFAM" id="SSF48452">
    <property type="entry name" value="TPR-like"/>
    <property type="match status" value="1"/>
</dbReference>
<keyword evidence="6" id="KW-1185">Reference proteome</keyword>
<dbReference type="EMBL" id="CP036289">
    <property type="protein sequence ID" value="QDU77515.1"/>
    <property type="molecule type" value="Genomic_DNA"/>
</dbReference>
<feature type="transmembrane region" description="Helical" evidence="4">
    <location>
        <begin position="397"/>
        <end position="415"/>
    </location>
</feature>
<sequence>MSEVHVRSSRRTLLLFAVAIVIASVICYHRTLNFPFHFDGQQQIVDNPSIGNLSWSNFPRGPRTLVKTSWRLNYRVSGKNPLGYHLANIAIHTVSGLLLFGLVYRTLSFPNIPDRYREQASLLAGIIALTWSVHPLQTQSVTYIIQRYESLMGMSFLLCVFCLAYSANSSRRWIWFVGCFVACYMAMVSKEVAVVLPLLLLWYDRAFISPSWKVLARNHFPLYIATFCTWLVFLPIAQKSEQSLKRFNVAYVVETSIVDGQVQEQAIGAWDYLLSQPQAILFYLRLVLVPYGQSLDHGWRSTTTFAQAALPGLFVLLLVGVTIWSMVKYPRWSFLGGWFFLILAPTSSILPIKDVAVEHRMYLPSAAVLAFLVLIGFEGLCRHYGSQKHSITQVRRGILFGGITLALIFGGVTLSRNEVYRSGFSLWTDVVAKAPEFARGYYGLARAYVDEEQYEPAIAPLQRALELDPAYAEAYVTLGRIVRTSQPDYATQLFATAVKVAPDYSEAHNNLGAMLTQKKPEVALEHYQQAILLNERNADAHNNIANLLARSGRLPEAIHHYEVALSIRPDFELAAMNLKTVRQLAAAQDREQPNSN</sequence>
<dbReference type="InterPro" id="IPR052346">
    <property type="entry name" value="O-mannosyl-transferase_TMTC"/>
</dbReference>
<feature type="repeat" description="TPR" evidence="3">
    <location>
        <begin position="438"/>
        <end position="471"/>
    </location>
</feature>
<feature type="transmembrane region" description="Helical" evidence="4">
    <location>
        <begin position="82"/>
        <end position="104"/>
    </location>
</feature>
<keyword evidence="4" id="KW-1133">Transmembrane helix</keyword>
<feature type="transmembrane region" description="Helical" evidence="4">
    <location>
        <begin position="362"/>
        <end position="385"/>
    </location>
</feature>
<feature type="transmembrane region" description="Helical" evidence="4">
    <location>
        <begin position="12"/>
        <end position="31"/>
    </location>
</feature>
<keyword evidence="4" id="KW-0472">Membrane</keyword>
<feature type="transmembrane region" description="Helical" evidence="4">
    <location>
        <begin position="332"/>
        <end position="350"/>
    </location>
</feature>
<dbReference type="PANTHER" id="PTHR44227">
    <property type="match status" value="1"/>
</dbReference>
<proteinExistence type="predicted"/>
<dbReference type="Pfam" id="PF13432">
    <property type="entry name" value="TPR_16"/>
    <property type="match status" value="1"/>
</dbReference>
<reference evidence="6" key="1">
    <citation type="submission" date="2019-02" db="EMBL/GenBank/DDBJ databases">
        <title>Deep-cultivation of Planctomycetes and their phenomic and genomic characterization uncovers novel biology.</title>
        <authorList>
            <person name="Wiegand S."/>
            <person name="Jogler M."/>
            <person name="Boedeker C."/>
            <person name="Pinto D."/>
            <person name="Vollmers J."/>
            <person name="Rivas-Marin E."/>
            <person name="Kohn T."/>
            <person name="Peeters S.H."/>
            <person name="Heuer A."/>
            <person name="Rast P."/>
            <person name="Oberbeckmann S."/>
            <person name="Bunk B."/>
            <person name="Jeske O."/>
            <person name="Meyerdierks A."/>
            <person name="Storesund J.E."/>
            <person name="Kallscheuer N."/>
            <person name="Luecker S."/>
            <person name="Lage O.M."/>
            <person name="Pohl T."/>
            <person name="Merkel B.J."/>
            <person name="Hornburger P."/>
            <person name="Mueller R.-W."/>
            <person name="Bruemmer F."/>
            <person name="Labrenz M."/>
            <person name="Spormann A.M."/>
            <person name="Op den Camp H."/>
            <person name="Overmann J."/>
            <person name="Amann R."/>
            <person name="Jetten M.S.M."/>
            <person name="Mascher T."/>
            <person name="Medema M.H."/>
            <person name="Devos D.P."/>
            <person name="Kaster A.-K."/>
            <person name="Ovreas L."/>
            <person name="Rohde M."/>
            <person name="Galperin M.Y."/>
            <person name="Jogler C."/>
        </authorList>
    </citation>
    <scope>NUCLEOTIDE SEQUENCE [LARGE SCALE GENOMIC DNA]</scope>
    <source>
        <strain evidence="6">Pan97</strain>
    </source>
</reference>
<feature type="repeat" description="TPR" evidence="3">
    <location>
        <begin position="538"/>
        <end position="571"/>
    </location>
</feature>
<dbReference type="InterPro" id="IPR011990">
    <property type="entry name" value="TPR-like_helical_dom_sf"/>
</dbReference>